<accession>A0A7N9CPW9</accession>
<dbReference type="Proteomes" id="UP000233100">
    <property type="component" value="Chromosome 8"/>
</dbReference>
<dbReference type="Ensembl" id="ENSMFAT00000089104.1">
    <property type="protein sequence ID" value="ENSMFAP00000054901.1"/>
    <property type="gene ID" value="ENSMFAG00000031629.2"/>
</dbReference>
<name>A0A7N9CPW9_MACFA</name>
<feature type="compositionally biased region" description="Polar residues" evidence="1">
    <location>
        <begin position="1"/>
        <end position="14"/>
    </location>
</feature>
<sequence>MRRSAAPSQLQGNSFKKPKFIPPGRSNPGLNEEITKLNPDIKLFEGAANNNTFLPSQRDPRICSLNLPNEESTREINYTDNCSGKYCFEAPTLATLDPPHTDLIHLEMNYKSVCPSSIKCLFPHHLFILKYAYILSS</sequence>
<evidence type="ECO:0000256" key="1">
    <source>
        <dbReference type="SAM" id="MobiDB-lite"/>
    </source>
</evidence>
<feature type="region of interest" description="Disordered" evidence="1">
    <location>
        <begin position="1"/>
        <end position="32"/>
    </location>
</feature>
<evidence type="ECO:0000313" key="2">
    <source>
        <dbReference type="Ensembl" id="ENSMFAP00000054901.1"/>
    </source>
</evidence>
<reference evidence="2" key="2">
    <citation type="submission" date="2025-08" db="UniProtKB">
        <authorList>
            <consortium name="Ensembl"/>
        </authorList>
    </citation>
    <scope>IDENTIFICATION</scope>
</reference>
<dbReference type="Bgee" id="ENSMFAG00000031629">
    <property type="expression patterns" value="Expressed in skeletal muscle tissue and 13 other cell types or tissues"/>
</dbReference>
<reference evidence="2 3" key="1">
    <citation type="submission" date="2013-03" db="EMBL/GenBank/DDBJ databases">
        <authorList>
            <person name="Warren W."/>
            <person name="Wilson R.K."/>
        </authorList>
    </citation>
    <scope>NUCLEOTIDE SEQUENCE</scope>
</reference>
<gene>
    <name evidence="2" type="primary">RAD54B</name>
</gene>
<reference evidence="2" key="3">
    <citation type="submission" date="2025-09" db="UniProtKB">
        <authorList>
            <consortium name="Ensembl"/>
        </authorList>
    </citation>
    <scope>IDENTIFICATION</scope>
</reference>
<evidence type="ECO:0000313" key="3">
    <source>
        <dbReference type="Proteomes" id="UP000233100"/>
    </source>
</evidence>
<protein>
    <submittedName>
        <fullName evidence="2">RAD54 homolog B</fullName>
    </submittedName>
</protein>
<proteinExistence type="predicted"/>
<keyword evidence="3" id="KW-1185">Reference proteome</keyword>
<organism evidence="2 3">
    <name type="scientific">Macaca fascicularis</name>
    <name type="common">Crab-eating macaque</name>
    <name type="synonym">Cynomolgus monkey</name>
    <dbReference type="NCBI Taxonomy" id="9541"/>
    <lineage>
        <taxon>Eukaryota</taxon>
        <taxon>Metazoa</taxon>
        <taxon>Chordata</taxon>
        <taxon>Craniata</taxon>
        <taxon>Vertebrata</taxon>
        <taxon>Euteleostomi</taxon>
        <taxon>Mammalia</taxon>
        <taxon>Eutheria</taxon>
        <taxon>Euarchontoglires</taxon>
        <taxon>Primates</taxon>
        <taxon>Haplorrhini</taxon>
        <taxon>Catarrhini</taxon>
        <taxon>Cercopithecidae</taxon>
        <taxon>Cercopithecinae</taxon>
        <taxon>Macaca</taxon>
    </lineage>
</organism>
<dbReference type="GeneTree" id="ENSGT00940000156966"/>
<dbReference type="AlphaFoldDB" id="A0A7N9CPW9"/>